<dbReference type="AlphaFoldDB" id="A0A6I6A9I8"/>
<keyword evidence="1" id="KW-0812">Transmembrane</keyword>
<dbReference type="RefSeq" id="WP_155364127.1">
    <property type="nucleotide sequence ID" value="NZ_CP043930.1"/>
</dbReference>
<dbReference type="PANTHER" id="PTHR12904:SF23">
    <property type="entry name" value="PROTEIN ZER-1 HOMOLOG"/>
    <property type="match status" value="1"/>
</dbReference>
<evidence type="ECO:0000256" key="1">
    <source>
        <dbReference type="SAM" id="Phobius"/>
    </source>
</evidence>
<protein>
    <recommendedName>
        <fullName evidence="4">Leucine-rich repeat domain-containing protein</fullName>
    </recommendedName>
</protein>
<evidence type="ECO:0008006" key="4">
    <source>
        <dbReference type="Google" id="ProtNLM"/>
    </source>
</evidence>
<sequence>MGKYFQIKPERITPLHYVRWGCILIFLLLLFHGIKSSFQRKVRDEFLLRLKYTTHAELTFQRKPLIPVSVKGSNELPDWLHYQELKEVRFKFIYNSTSSDTLRGIDAFPSLTHLDLSFSRFSGDALVYLSDLTQLDQLTLYDTNIEDAELAYLKNMRNLRILNLHDNLITDKGLVHLKRLTNLERLILSETEISDTGLIHLSELKNLRNLSLAKTAITGKGLVHLKGLKNLTILSLNDTSVTDAALSHLNGLSQLQVLYLDGTNVTENEHYIWRIALELRAKKNEGKEILVKPRFSSPLPELSY</sequence>
<feature type="transmembrane region" description="Helical" evidence="1">
    <location>
        <begin position="17"/>
        <end position="34"/>
    </location>
</feature>
<keyword evidence="1" id="KW-1133">Transmembrane helix</keyword>
<dbReference type="PROSITE" id="PS51450">
    <property type="entry name" value="LRR"/>
    <property type="match status" value="1"/>
</dbReference>
<dbReference type="Gene3D" id="3.80.10.10">
    <property type="entry name" value="Ribonuclease Inhibitor"/>
    <property type="match status" value="2"/>
</dbReference>
<dbReference type="EMBL" id="CP043930">
    <property type="protein sequence ID" value="QGQ23134.1"/>
    <property type="molecule type" value="Genomic_DNA"/>
</dbReference>
<gene>
    <name evidence="2" type="ORF">F1728_10840</name>
</gene>
<dbReference type="KEGG" id="gim:F1728_10840"/>
<accession>A0A6I6A9I8</accession>
<keyword evidence="1" id="KW-0472">Membrane</keyword>
<organism evidence="2 3">
    <name type="scientific">Gimesia benthica</name>
    <dbReference type="NCBI Taxonomy" id="2608982"/>
    <lineage>
        <taxon>Bacteria</taxon>
        <taxon>Pseudomonadati</taxon>
        <taxon>Planctomycetota</taxon>
        <taxon>Planctomycetia</taxon>
        <taxon>Planctomycetales</taxon>
        <taxon>Planctomycetaceae</taxon>
        <taxon>Gimesia</taxon>
    </lineage>
</organism>
<dbReference type="PANTHER" id="PTHR12904">
    <property type="match status" value="1"/>
</dbReference>
<keyword evidence="3" id="KW-1185">Reference proteome</keyword>
<proteinExistence type="predicted"/>
<dbReference type="InterPro" id="IPR051341">
    <property type="entry name" value="Zyg-11_UBL_adapter"/>
</dbReference>
<dbReference type="Pfam" id="PF13516">
    <property type="entry name" value="LRR_6"/>
    <property type="match status" value="3"/>
</dbReference>
<dbReference type="Proteomes" id="UP000427281">
    <property type="component" value="Chromosome"/>
</dbReference>
<name>A0A6I6A9I8_9PLAN</name>
<dbReference type="InterPro" id="IPR032675">
    <property type="entry name" value="LRR_dom_sf"/>
</dbReference>
<evidence type="ECO:0000313" key="3">
    <source>
        <dbReference type="Proteomes" id="UP000427281"/>
    </source>
</evidence>
<dbReference type="SUPFAM" id="SSF52047">
    <property type="entry name" value="RNI-like"/>
    <property type="match status" value="1"/>
</dbReference>
<evidence type="ECO:0000313" key="2">
    <source>
        <dbReference type="EMBL" id="QGQ23134.1"/>
    </source>
</evidence>
<dbReference type="InterPro" id="IPR001611">
    <property type="entry name" value="Leu-rich_rpt"/>
</dbReference>
<reference evidence="2 3" key="1">
    <citation type="submission" date="2019-09" db="EMBL/GenBank/DDBJ databases">
        <title>Gimesia benthica sp. nov., a novel bacterium isolated from deep-sea water of the Northwest Indian Ocean.</title>
        <authorList>
            <person name="Dai X."/>
        </authorList>
    </citation>
    <scope>NUCLEOTIDE SEQUENCE [LARGE SCALE GENOMIC DNA]</scope>
    <source>
        <strain evidence="2 3">E7</strain>
    </source>
</reference>